<reference evidence="2 3" key="1">
    <citation type="submission" date="2011-01" db="EMBL/GenBank/DDBJ databases">
        <authorList>
            <person name="Muzny D."/>
            <person name="Qin X."/>
            <person name="Deng J."/>
            <person name="Jiang H."/>
            <person name="Liu Y."/>
            <person name="Qu J."/>
            <person name="Song X.-Z."/>
            <person name="Zhang L."/>
            <person name="Thornton R."/>
            <person name="Coyle M."/>
            <person name="Francisco L."/>
            <person name="Jackson L."/>
            <person name="Javaid M."/>
            <person name="Korchina V."/>
            <person name="Kovar C."/>
            <person name="Mata R."/>
            <person name="Mathew T."/>
            <person name="Ngo R."/>
            <person name="Nguyen L."/>
            <person name="Nguyen N."/>
            <person name="Okwuonu G."/>
            <person name="Ongeri F."/>
            <person name="Pham C."/>
            <person name="Simmons D."/>
            <person name="Wilczek-Boney K."/>
            <person name="Hale W."/>
            <person name="Jakkamsetti A."/>
            <person name="Pham P."/>
            <person name="Ruth R."/>
            <person name="San Lucas F."/>
            <person name="Warren J."/>
            <person name="Zhang J."/>
            <person name="Zhao Z."/>
            <person name="Zhou C."/>
            <person name="Zhu D."/>
            <person name="Lee S."/>
            <person name="Bess C."/>
            <person name="Blankenburg K."/>
            <person name="Forbes L."/>
            <person name="Fu Q."/>
            <person name="Gubbala S."/>
            <person name="Hirani K."/>
            <person name="Jayaseelan J.C."/>
            <person name="Lara F."/>
            <person name="Munidasa M."/>
            <person name="Palculict T."/>
            <person name="Patil S."/>
            <person name="Pu L.-L."/>
            <person name="Saada N."/>
            <person name="Tang L."/>
            <person name="Weissenberger G."/>
            <person name="Zhu Y."/>
            <person name="Hemphill L."/>
            <person name="Shang Y."/>
            <person name="Youmans B."/>
            <person name="Ayvaz T."/>
            <person name="Ross M."/>
            <person name="Santibanez J."/>
            <person name="Aqrawi P."/>
            <person name="Gross S."/>
            <person name="Joshi V."/>
            <person name="Fowler G."/>
            <person name="Nazareth L."/>
            <person name="Reid J."/>
            <person name="Worley K."/>
            <person name="Petrosino J."/>
            <person name="Highlander S."/>
            <person name="Gibbs R."/>
        </authorList>
    </citation>
    <scope>NUCLEOTIDE SEQUENCE [LARGE SCALE GENOMIC DNA]</scope>
    <source>
        <strain evidence="2 3">ATCC 25976</strain>
    </source>
</reference>
<name>E8KDZ7_9PAST</name>
<evidence type="ECO:0000313" key="2">
    <source>
        <dbReference type="EMBL" id="EFX92878.1"/>
    </source>
</evidence>
<dbReference type="HOGENOM" id="CLU_049870_0_0_6"/>
<keyword evidence="3" id="KW-1185">Reference proteome</keyword>
<feature type="region of interest" description="Disordered" evidence="1">
    <location>
        <begin position="22"/>
        <end position="95"/>
    </location>
</feature>
<dbReference type="RefSeq" id="WP_005621081.1">
    <property type="nucleotide sequence ID" value="NZ_GL831080.1"/>
</dbReference>
<evidence type="ECO:0000313" key="3">
    <source>
        <dbReference type="Proteomes" id="UP000005467"/>
    </source>
</evidence>
<dbReference type="AlphaFoldDB" id="E8KDZ7"/>
<accession>E8KDZ7</accession>
<sequence length="346" mass="37951">MNIVTKLTATLLASLVITACSSGSSGSATKSNDQKAKTDIPAPKVERSKEAAPQMDNSKVGQPKEVVQKVANSAADKPKEVISQSQVDLSQKDTLKPEELNKNKSNTDILKELEVKDIKTGIISRPDIVLSLALDGKENVQIILSESDITRNSLKITNTIPTQEIKTLKDASNKLLGYYGHMKFSQVKQDERYGTDSAHLYSHYLLSMNEEEKVRPITSIIYKGNMLYSYNDDSQMLQATVQATYRDEAKTLSMEVFGDRGDYWKLGEAGRYRLESRKLKEVSVSEDGTIVNAMLYSKIDGSPLKLAPDANFSGGIFGKNGEVLAGSAISEKWQGVIGATATENKK</sequence>
<protein>
    <recommendedName>
        <fullName evidence="4">Transferrin-binding protein B C-lobe/N-lobe beta barrel domain-containing protein</fullName>
    </recommendedName>
</protein>
<proteinExistence type="predicted"/>
<evidence type="ECO:0008006" key="4">
    <source>
        <dbReference type="Google" id="ProtNLM"/>
    </source>
</evidence>
<comment type="caution">
    <text evidence="2">The sequence shown here is derived from an EMBL/GenBank/DDBJ whole genome shotgun (WGS) entry which is preliminary data.</text>
</comment>
<dbReference type="EMBL" id="AEVG01000006">
    <property type="protein sequence ID" value="EFX92878.1"/>
    <property type="molecule type" value="Genomic_DNA"/>
</dbReference>
<evidence type="ECO:0000256" key="1">
    <source>
        <dbReference type="SAM" id="MobiDB-lite"/>
    </source>
</evidence>
<gene>
    <name evidence="2" type="ORF">HMPREF0027_0064</name>
</gene>
<organism evidence="2 3">
    <name type="scientific">Actinobacillus ureae ATCC 25976</name>
    <dbReference type="NCBI Taxonomy" id="887324"/>
    <lineage>
        <taxon>Bacteria</taxon>
        <taxon>Pseudomonadati</taxon>
        <taxon>Pseudomonadota</taxon>
        <taxon>Gammaproteobacteria</taxon>
        <taxon>Pasteurellales</taxon>
        <taxon>Pasteurellaceae</taxon>
        <taxon>Actinobacillus</taxon>
    </lineage>
</organism>
<dbReference type="PROSITE" id="PS51257">
    <property type="entry name" value="PROKAR_LIPOPROTEIN"/>
    <property type="match status" value="1"/>
</dbReference>
<feature type="compositionally biased region" description="Basic and acidic residues" evidence="1">
    <location>
        <begin position="32"/>
        <end position="50"/>
    </location>
</feature>
<dbReference type="Proteomes" id="UP000005467">
    <property type="component" value="Unassembled WGS sequence"/>
</dbReference>